<dbReference type="EMBL" id="FNYD01000003">
    <property type="protein sequence ID" value="SEJ12729.1"/>
    <property type="molecule type" value="Genomic_DNA"/>
</dbReference>
<evidence type="ECO:0000313" key="1">
    <source>
        <dbReference type="EMBL" id="SEJ12729.1"/>
    </source>
</evidence>
<organism evidence="1 2">
    <name type="scientific">Cribrihabitans marinus</name>
    <dbReference type="NCBI Taxonomy" id="1227549"/>
    <lineage>
        <taxon>Bacteria</taxon>
        <taxon>Pseudomonadati</taxon>
        <taxon>Pseudomonadota</taxon>
        <taxon>Alphaproteobacteria</taxon>
        <taxon>Rhodobacterales</taxon>
        <taxon>Paracoccaceae</taxon>
        <taxon>Cribrihabitans</taxon>
    </lineage>
</organism>
<dbReference type="AlphaFoldDB" id="A0A1H6W6X0"/>
<dbReference type="STRING" id="1227549.SAMN05444007_103383"/>
<name>A0A1H6W6X0_9RHOB</name>
<dbReference type="Proteomes" id="UP000199379">
    <property type="component" value="Unassembled WGS sequence"/>
</dbReference>
<accession>A0A1H6W6X0</accession>
<keyword evidence="2" id="KW-1185">Reference proteome</keyword>
<dbReference type="RefSeq" id="WP_143057898.1">
    <property type="nucleotide sequence ID" value="NZ_BMGV01000003.1"/>
</dbReference>
<gene>
    <name evidence="1" type="ORF">SAMN05444007_103383</name>
</gene>
<protein>
    <submittedName>
        <fullName evidence="1">Uncharacterized protein</fullName>
    </submittedName>
</protein>
<sequence>MSRFLINPDHLSVFRADNEKRTHVSYCGVPVPGLDVSDDDAAWALECYLNELSGHERLALIGKFLDARHRKIG</sequence>
<reference evidence="1 2" key="1">
    <citation type="submission" date="2016-10" db="EMBL/GenBank/DDBJ databases">
        <authorList>
            <person name="de Groot N.N."/>
        </authorList>
    </citation>
    <scope>NUCLEOTIDE SEQUENCE [LARGE SCALE GENOMIC DNA]</scope>
    <source>
        <strain evidence="1 2">DSM 29340</strain>
    </source>
</reference>
<evidence type="ECO:0000313" key="2">
    <source>
        <dbReference type="Proteomes" id="UP000199379"/>
    </source>
</evidence>
<proteinExistence type="predicted"/>